<sequence length="109" mass="12012">MFSVASITCEIQSSEGYHDADIENIAISCARDLQLPVVMEKAPSLRQAPRQSLITLHVSAALAINEHRLWCLACRLACFCPDVRVSVLVHSETGFAQPDGLDSFERRIA</sequence>
<dbReference type="STRING" id="1184151.AW736_20660"/>
<name>A0A178IFC8_9BACT</name>
<gene>
    <name evidence="1" type="ORF">AW736_20660</name>
</gene>
<reference evidence="1 2" key="1">
    <citation type="submission" date="2016-01" db="EMBL/GenBank/DDBJ databases">
        <title>High potential of lignocellulose degradation of a new Verrucomicrobia species.</title>
        <authorList>
            <person name="Wang Y."/>
            <person name="Shi Y."/>
            <person name="Qiu Z."/>
            <person name="Liu S."/>
            <person name="Yang H."/>
        </authorList>
    </citation>
    <scope>NUCLEOTIDE SEQUENCE [LARGE SCALE GENOMIC DNA]</scope>
    <source>
        <strain evidence="1 2">TSB47</strain>
    </source>
</reference>
<dbReference type="EMBL" id="LRRQ01000157">
    <property type="protein sequence ID" value="OAM87789.1"/>
    <property type="molecule type" value="Genomic_DNA"/>
</dbReference>
<protein>
    <submittedName>
        <fullName evidence="1">Uncharacterized protein</fullName>
    </submittedName>
</protein>
<dbReference type="AlphaFoldDB" id="A0A178IFC8"/>
<evidence type="ECO:0000313" key="2">
    <source>
        <dbReference type="Proteomes" id="UP000078486"/>
    </source>
</evidence>
<proteinExistence type="predicted"/>
<evidence type="ECO:0000313" key="1">
    <source>
        <dbReference type="EMBL" id="OAM87789.1"/>
    </source>
</evidence>
<keyword evidence="2" id="KW-1185">Reference proteome</keyword>
<accession>A0A178IFC8</accession>
<comment type="caution">
    <text evidence="1">The sequence shown here is derived from an EMBL/GenBank/DDBJ whole genome shotgun (WGS) entry which is preliminary data.</text>
</comment>
<organism evidence="1 2">
    <name type="scientific">Termitidicoccus mucosus</name>
    <dbReference type="NCBI Taxonomy" id="1184151"/>
    <lineage>
        <taxon>Bacteria</taxon>
        <taxon>Pseudomonadati</taxon>
        <taxon>Verrucomicrobiota</taxon>
        <taxon>Opitutia</taxon>
        <taxon>Opitutales</taxon>
        <taxon>Opitutaceae</taxon>
        <taxon>Termitidicoccus</taxon>
    </lineage>
</organism>
<dbReference type="Proteomes" id="UP000078486">
    <property type="component" value="Unassembled WGS sequence"/>
</dbReference>
<dbReference type="RefSeq" id="WP_068772201.1">
    <property type="nucleotide sequence ID" value="NZ_KV441843.1"/>
</dbReference>